<feature type="chain" id="PRO_5017419920" description="DUF2330 domain-containing protein" evidence="2">
    <location>
        <begin position="26"/>
        <end position="359"/>
    </location>
</feature>
<evidence type="ECO:0000256" key="1">
    <source>
        <dbReference type="SAM" id="Phobius"/>
    </source>
</evidence>
<dbReference type="OrthoDB" id="952442at2"/>
<keyword evidence="4" id="KW-1185">Reference proteome</keyword>
<accession>A0A385SE41</accession>
<evidence type="ECO:0008006" key="5">
    <source>
        <dbReference type="Google" id="ProtNLM"/>
    </source>
</evidence>
<dbReference type="PROSITE" id="PS51257">
    <property type="entry name" value="PROKAR_LIPOPROTEIN"/>
    <property type="match status" value="1"/>
</dbReference>
<keyword evidence="1" id="KW-0812">Transmembrane</keyword>
<dbReference type="RefSeq" id="WP_119752475.1">
    <property type="nucleotide sequence ID" value="NZ_CP032382.1"/>
</dbReference>
<dbReference type="EMBL" id="CP032382">
    <property type="protein sequence ID" value="AYB29152.1"/>
    <property type="molecule type" value="Genomic_DNA"/>
</dbReference>
<dbReference type="KEGG" id="chk:D4L85_00495"/>
<dbReference type="AlphaFoldDB" id="A0A385SE41"/>
<feature type="transmembrane region" description="Helical" evidence="1">
    <location>
        <begin position="275"/>
        <end position="295"/>
    </location>
</feature>
<proteinExistence type="predicted"/>
<evidence type="ECO:0000313" key="3">
    <source>
        <dbReference type="EMBL" id="AYB29152.1"/>
    </source>
</evidence>
<evidence type="ECO:0000313" key="4">
    <source>
        <dbReference type="Proteomes" id="UP000266183"/>
    </source>
</evidence>
<protein>
    <recommendedName>
        <fullName evidence="5">DUF2330 domain-containing protein</fullName>
    </recommendedName>
</protein>
<dbReference type="Proteomes" id="UP000266183">
    <property type="component" value="Chromosome"/>
</dbReference>
<organism evidence="3 4">
    <name type="scientific">Chryseolinea soli</name>
    <dbReference type="NCBI Taxonomy" id="2321403"/>
    <lineage>
        <taxon>Bacteria</taxon>
        <taxon>Pseudomonadati</taxon>
        <taxon>Bacteroidota</taxon>
        <taxon>Cytophagia</taxon>
        <taxon>Cytophagales</taxon>
        <taxon>Fulvivirgaceae</taxon>
        <taxon>Chryseolinea</taxon>
    </lineage>
</organism>
<name>A0A385SE41_9BACT</name>
<keyword evidence="2" id="KW-0732">Signal</keyword>
<reference evidence="4" key="1">
    <citation type="submission" date="2018-09" db="EMBL/GenBank/DDBJ databases">
        <title>Chryseolinea sp. KIS68-18 isolated from soil.</title>
        <authorList>
            <person name="Weon H.-Y."/>
            <person name="Kwon S.-W."/>
            <person name="Lee S.A."/>
        </authorList>
    </citation>
    <scope>NUCLEOTIDE SEQUENCE [LARGE SCALE GENOMIC DNA]</scope>
    <source>
        <strain evidence="4">KIS68-18</strain>
    </source>
</reference>
<feature type="transmembrane region" description="Helical" evidence="1">
    <location>
        <begin position="338"/>
        <end position="358"/>
    </location>
</feature>
<sequence>MTLTSPKKKFLLLVILFLSCLLCKAQPTNGYVISWQDDTLQVKIFYIDILNLQQVLRVESPRGGIELLYPEDIKGFALYKNTNLKLIDFSNYALDKIYPKEPQRGLLAGELSSLSRPSKLDLFDSLSAQRGYVSFTSLGIDKDFSFFAKEAFGARDGIQVYDYFYFEVPTSNQSPLPIKWLHRDLLTFKDGRYVPYPVGAGARKYRKWLGNLVSDYALLSTLVKRKEFPLSYKFIIDSYHEWKFQKSATPLAASDTLVAMRGIFDAKKYYKPRNFFWPTFAGTGLILFPGMIYGVSKVNKALRHINEIPVPNVNPTYAQDERYKLGYRVMATTKNQRAVDRGVVLGTLLCAAILVPLAL</sequence>
<gene>
    <name evidence="3" type="ORF">D4L85_00495</name>
</gene>
<feature type="signal peptide" evidence="2">
    <location>
        <begin position="1"/>
        <end position="25"/>
    </location>
</feature>
<evidence type="ECO:0000256" key="2">
    <source>
        <dbReference type="SAM" id="SignalP"/>
    </source>
</evidence>
<keyword evidence="1" id="KW-1133">Transmembrane helix</keyword>
<keyword evidence="1" id="KW-0472">Membrane</keyword>